<dbReference type="InterPro" id="IPR025660">
    <property type="entry name" value="Pept_his_AS"/>
</dbReference>
<dbReference type="SUPFAM" id="SSF54001">
    <property type="entry name" value="Cysteine proteinases"/>
    <property type="match status" value="1"/>
</dbReference>
<dbReference type="SMART" id="SM00645">
    <property type="entry name" value="Pept_C1"/>
    <property type="match status" value="1"/>
</dbReference>
<dbReference type="InterPro" id="IPR000668">
    <property type="entry name" value="Peptidase_C1A_C"/>
</dbReference>
<dbReference type="InterPro" id="IPR013128">
    <property type="entry name" value="Peptidase_C1A"/>
</dbReference>
<feature type="domain" description="Peptidase C1A papain C-terminal" evidence="2">
    <location>
        <begin position="39"/>
        <end position="247"/>
    </location>
</feature>
<comment type="similarity">
    <text evidence="1">Belongs to the peptidase C1 family.</text>
</comment>
<proteinExistence type="inferred from homology"/>
<evidence type="ECO:0000256" key="1">
    <source>
        <dbReference type="ARBA" id="ARBA00008455"/>
    </source>
</evidence>
<dbReference type="RefSeq" id="WP_305106194.1">
    <property type="nucleotide sequence ID" value="NZ_JAUTWS010000027.1"/>
</dbReference>
<gene>
    <name evidence="3" type="ORF">Q7A36_23500</name>
</gene>
<dbReference type="PANTHER" id="PTHR12411">
    <property type="entry name" value="CYSTEINE PROTEASE FAMILY C1-RELATED"/>
    <property type="match status" value="1"/>
</dbReference>
<comment type="caution">
    <text evidence="3">The sequence shown here is derived from an EMBL/GenBank/DDBJ whole genome shotgun (WGS) entry which is preliminary data.</text>
</comment>
<evidence type="ECO:0000313" key="3">
    <source>
        <dbReference type="EMBL" id="MDO9711335.1"/>
    </source>
</evidence>
<dbReference type="Proteomes" id="UP001243009">
    <property type="component" value="Unassembled WGS sequence"/>
</dbReference>
<keyword evidence="4" id="KW-1185">Reference proteome</keyword>
<dbReference type="Pfam" id="PF00112">
    <property type="entry name" value="Peptidase_C1"/>
    <property type="match status" value="1"/>
</dbReference>
<dbReference type="EMBL" id="JAUTWS010000027">
    <property type="protein sequence ID" value="MDO9711335.1"/>
    <property type="molecule type" value="Genomic_DNA"/>
</dbReference>
<evidence type="ECO:0000259" key="2">
    <source>
        <dbReference type="SMART" id="SM00645"/>
    </source>
</evidence>
<dbReference type="InterPro" id="IPR038765">
    <property type="entry name" value="Papain-like_cys_pep_sf"/>
</dbReference>
<name>A0ABT9E5I8_9PROT</name>
<organism evidence="3 4">
    <name type="scientific">Paracraurococcus lichenis</name>
    <dbReference type="NCBI Taxonomy" id="3064888"/>
    <lineage>
        <taxon>Bacteria</taxon>
        <taxon>Pseudomonadati</taxon>
        <taxon>Pseudomonadota</taxon>
        <taxon>Alphaproteobacteria</taxon>
        <taxon>Acetobacterales</taxon>
        <taxon>Roseomonadaceae</taxon>
        <taxon>Paracraurococcus</taxon>
    </lineage>
</organism>
<accession>A0ABT9E5I8</accession>
<protein>
    <submittedName>
        <fullName evidence="3">C1 family peptidase</fullName>
    </submittedName>
</protein>
<dbReference type="Gene3D" id="3.90.70.10">
    <property type="entry name" value="Cysteine proteinases"/>
    <property type="match status" value="1"/>
</dbReference>
<dbReference type="CDD" id="cd02619">
    <property type="entry name" value="Peptidase_C1"/>
    <property type="match status" value="1"/>
</dbReference>
<dbReference type="PROSITE" id="PS00639">
    <property type="entry name" value="THIOL_PROTEASE_HIS"/>
    <property type="match status" value="1"/>
</dbReference>
<reference evidence="3 4" key="1">
    <citation type="submission" date="2023-08" db="EMBL/GenBank/DDBJ databases">
        <title>The draft genome sequence of Paracraurococcus sp. LOR1-02.</title>
        <authorList>
            <person name="Kingkaew E."/>
            <person name="Tanasupawat S."/>
        </authorList>
    </citation>
    <scope>NUCLEOTIDE SEQUENCE [LARGE SCALE GENOMIC DNA]</scope>
    <source>
        <strain evidence="3 4">LOR1-02</strain>
    </source>
</reference>
<evidence type="ECO:0000313" key="4">
    <source>
        <dbReference type="Proteomes" id="UP001243009"/>
    </source>
</evidence>
<sequence length="266" mass="29470">MAANQAPAPRRIKGYGWRPDLPDIRDHFYSAPLHALGTLPSKVDLRPHCPKEVYDQGQLGSCTANAIAAAVQFDRMKQQLTPDFIPSRLFIYYNERVIEGTVGEDSGAYIRDGIKSVNRQGVCPETEWTYNISRFTEKPSEGCYTDALKTRATSYSRLVRSLTQMKGCLASGFPFVFGFTVYESFESHEVAKTGVVPMPSTGEKVLGGHAVLAVGYDDASSRFLVRNSWGPGWGMDGYFTMPYAYLTDGNLSDDFWTIRMISAPGA</sequence>